<dbReference type="PANTHER" id="PTHR34582:SF6">
    <property type="entry name" value="UPF0702 TRANSMEMBRANE PROTEIN YCAP"/>
    <property type="match status" value="1"/>
</dbReference>
<evidence type="ECO:0000256" key="5">
    <source>
        <dbReference type="ARBA" id="ARBA00022989"/>
    </source>
</evidence>
<evidence type="ECO:0000256" key="2">
    <source>
        <dbReference type="ARBA" id="ARBA00006448"/>
    </source>
</evidence>
<feature type="domain" description="YetF C-terminal" evidence="8">
    <location>
        <begin position="93"/>
        <end position="160"/>
    </location>
</feature>
<dbReference type="Pfam" id="PF04239">
    <property type="entry name" value="DUF421"/>
    <property type="match status" value="1"/>
</dbReference>
<keyword evidence="6 7" id="KW-0472">Membrane</keyword>
<comment type="subcellular location">
    <subcellularLocation>
        <location evidence="1">Cell membrane</location>
        <topology evidence="1">Multi-pass membrane protein</topology>
    </subcellularLocation>
</comment>
<keyword evidence="10" id="KW-1185">Reference proteome</keyword>
<comment type="similarity">
    <text evidence="2">Belongs to the UPF0702 family.</text>
</comment>
<dbReference type="AlphaFoldDB" id="A0A5B8UE22"/>
<name>A0A5B8UE22_9BACT</name>
<accession>A0A5B8UE22</accession>
<dbReference type="KEGG" id="fgg:FSB75_03110"/>
<dbReference type="EMBL" id="CP042433">
    <property type="protein sequence ID" value="QEC54931.1"/>
    <property type="molecule type" value="Genomic_DNA"/>
</dbReference>
<dbReference type="InterPro" id="IPR023090">
    <property type="entry name" value="UPF0702_alpha/beta_dom_sf"/>
</dbReference>
<feature type="transmembrane region" description="Helical" evidence="7">
    <location>
        <begin position="18"/>
        <end position="35"/>
    </location>
</feature>
<evidence type="ECO:0000256" key="7">
    <source>
        <dbReference type="SAM" id="Phobius"/>
    </source>
</evidence>
<dbReference type="GO" id="GO:0005886">
    <property type="term" value="C:plasma membrane"/>
    <property type="evidence" value="ECO:0007669"/>
    <property type="project" value="UniProtKB-SubCell"/>
</dbReference>
<evidence type="ECO:0000313" key="10">
    <source>
        <dbReference type="Proteomes" id="UP000321204"/>
    </source>
</evidence>
<evidence type="ECO:0000256" key="1">
    <source>
        <dbReference type="ARBA" id="ARBA00004651"/>
    </source>
</evidence>
<evidence type="ECO:0000256" key="3">
    <source>
        <dbReference type="ARBA" id="ARBA00022475"/>
    </source>
</evidence>
<feature type="transmembrane region" description="Helical" evidence="7">
    <location>
        <begin position="70"/>
        <end position="91"/>
    </location>
</feature>
<dbReference type="PANTHER" id="PTHR34582">
    <property type="entry name" value="UPF0702 TRANSMEMBRANE PROTEIN YCAP"/>
    <property type="match status" value="1"/>
</dbReference>
<keyword evidence="3" id="KW-1003">Cell membrane</keyword>
<dbReference type="Gene3D" id="3.30.240.20">
    <property type="entry name" value="bsu07140 like domains"/>
    <property type="match status" value="1"/>
</dbReference>
<dbReference type="Proteomes" id="UP000321204">
    <property type="component" value="Chromosome"/>
</dbReference>
<organism evidence="9 10">
    <name type="scientific">Flavisolibacter ginsenosidimutans</name>
    <dbReference type="NCBI Taxonomy" id="661481"/>
    <lineage>
        <taxon>Bacteria</taxon>
        <taxon>Pseudomonadati</taxon>
        <taxon>Bacteroidota</taxon>
        <taxon>Chitinophagia</taxon>
        <taxon>Chitinophagales</taxon>
        <taxon>Chitinophagaceae</taxon>
        <taxon>Flavisolibacter</taxon>
    </lineage>
</organism>
<evidence type="ECO:0000313" key="9">
    <source>
        <dbReference type="EMBL" id="QEC54931.1"/>
    </source>
</evidence>
<dbReference type="RefSeq" id="WP_146782607.1">
    <property type="nucleotide sequence ID" value="NZ_BAABIO010000006.1"/>
</dbReference>
<evidence type="ECO:0000259" key="8">
    <source>
        <dbReference type="Pfam" id="PF04239"/>
    </source>
</evidence>
<dbReference type="InterPro" id="IPR007353">
    <property type="entry name" value="DUF421"/>
</dbReference>
<dbReference type="OrthoDB" id="9793799at2"/>
<protein>
    <submittedName>
        <fullName evidence="9">DUF421 domain-containing protein</fullName>
    </submittedName>
</protein>
<keyword evidence="5 7" id="KW-1133">Transmembrane helix</keyword>
<evidence type="ECO:0000256" key="4">
    <source>
        <dbReference type="ARBA" id="ARBA00022692"/>
    </source>
</evidence>
<gene>
    <name evidence="9" type="ORF">FSB75_03110</name>
</gene>
<sequence>MDITQIWGNKADIGPLEIVARSAVMFVYMIILLRITGMRTFGKGDVFDDILTILYGAVLARGIVGATPFVSAMASGAALVCLHFVFSKLTYFNKGFGRLIKGKPFLLYKNGRFERRNMEKSNISEHDIMEELRINVQKDSLTDIEEVRLERTGEVSFVKKT</sequence>
<keyword evidence="4 7" id="KW-0812">Transmembrane</keyword>
<proteinExistence type="inferred from homology"/>
<reference evidence="9 10" key="1">
    <citation type="journal article" date="2015" name="Int. J. Syst. Evol. Microbiol.">
        <title>Flavisolibacter ginsenosidimutans sp. nov., with ginsenoside-converting activity isolated from soil used for cultivating ginseng.</title>
        <authorList>
            <person name="Zhao Y."/>
            <person name="Liu Q."/>
            <person name="Kang M.S."/>
            <person name="Jin F."/>
            <person name="Yu H."/>
            <person name="Im W.T."/>
        </authorList>
    </citation>
    <scope>NUCLEOTIDE SEQUENCE [LARGE SCALE GENOMIC DNA]</scope>
    <source>
        <strain evidence="9 10">Gsoil 636</strain>
    </source>
</reference>
<evidence type="ECO:0000256" key="6">
    <source>
        <dbReference type="ARBA" id="ARBA00023136"/>
    </source>
</evidence>